<evidence type="ECO:0000256" key="1">
    <source>
        <dbReference type="ARBA" id="ARBA00001947"/>
    </source>
</evidence>
<evidence type="ECO:0000256" key="3">
    <source>
        <dbReference type="ARBA" id="ARBA00022723"/>
    </source>
</evidence>
<dbReference type="PANTHER" id="PTHR43350">
    <property type="entry name" value="NAD-DEPENDENT ALCOHOL DEHYDROGENASE"/>
    <property type="match status" value="1"/>
</dbReference>
<dbReference type="GO" id="GO:0046872">
    <property type="term" value="F:metal ion binding"/>
    <property type="evidence" value="ECO:0007669"/>
    <property type="project" value="UniProtKB-KW"/>
</dbReference>
<keyword evidence="8" id="KW-1185">Reference proteome</keyword>
<keyword evidence="3" id="KW-0479">Metal-binding</keyword>
<comment type="similarity">
    <text evidence="2">Belongs to the zinc-containing alcohol dehydrogenase family.</text>
</comment>
<evidence type="ECO:0000259" key="6">
    <source>
        <dbReference type="Pfam" id="PF00107"/>
    </source>
</evidence>
<dbReference type="SUPFAM" id="SSF50129">
    <property type="entry name" value="GroES-like"/>
    <property type="match status" value="1"/>
</dbReference>
<dbReference type="InterPro" id="IPR036291">
    <property type="entry name" value="NAD(P)-bd_dom_sf"/>
</dbReference>
<evidence type="ECO:0000256" key="2">
    <source>
        <dbReference type="ARBA" id="ARBA00008072"/>
    </source>
</evidence>
<dbReference type="InterPro" id="IPR013149">
    <property type="entry name" value="ADH-like_C"/>
</dbReference>
<evidence type="ECO:0000256" key="5">
    <source>
        <dbReference type="ARBA" id="ARBA00023002"/>
    </source>
</evidence>
<dbReference type="Pfam" id="PF00107">
    <property type="entry name" value="ADH_zinc_N"/>
    <property type="match status" value="1"/>
</dbReference>
<dbReference type="Gene3D" id="3.90.180.10">
    <property type="entry name" value="Medium-chain alcohol dehydrogenases, catalytic domain"/>
    <property type="match status" value="2"/>
</dbReference>
<gene>
    <name evidence="7" type="ORF">SAMN05660209_00342</name>
</gene>
<dbReference type="RefSeq" id="WP_091150752.1">
    <property type="nucleotide sequence ID" value="NZ_FNOT01000001.1"/>
</dbReference>
<proteinExistence type="inferred from homology"/>
<evidence type="ECO:0000313" key="8">
    <source>
        <dbReference type="Proteomes" id="UP000198921"/>
    </source>
</evidence>
<name>A0A1H3B9B1_9ACTN</name>
<dbReference type="GO" id="GO:0016491">
    <property type="term" value="F:oxidoreductase activity"/>
    <property type="evidence" value="ECO:0007669"/>
    <property type="project" value="UniProtKB-KW"/>
</dbReference>
<dbReference type="STRING" id="1137993.SAMN05660209_00342"/>
<dbReference type="AlphaFoldDB" id="A0A1H3B9B1"/>
<comment type="cofactor">
    <cofactor evidence="1">
        <name>Zn(2+)</name>
        <dbReference type="ChEBI" id="CHEBI:29105"/>
    </cofactor>
</comment>
<evidence type="ECO:0000313" key="7">
    <source>
        <dbReference type="EMBL" id="SDX38221.1"/>
    </source>
</evidence>
<organism evidence="7 8">
    <name type="scientific">Geodermatophilus africanus</name>
    <dbReference type="NCBI Taxonomy" id="1137993"/>
    <lineage>
        <taxon>Bacteria</taxon>
        <taxon>Bacillati</taxon>
        <taxon>Actinomycetota</taxon>
        <taxon>Actinomycetes</taxon>
        <taxon>Geodermatophilales</taxon>
        <taxon>Geodermatophilaceae</taxon>
        <taxon>Geodermatophilus</taxon>
    </lineage>
</organism>
<reference evidence="8" key="1">
    <citation type="submission" date="2016-10" db="EMBL/GenBank/DDBJ databases">
        <authorList>
            <person name="Varghese N."/>
            <person name="Submissions S."/>
        </authorList>
    </citation>
    <scope>NUCLEOTIDE SEQUENCE [LARGE SCALE GENOMIC DNA]</scope>
    <source>
        <strain evidence="8">DSM 45422</strain>
    </source>
</reference>
<dbReference type="SUPFAM" id="SSF51735">
    <property type="entry name" value="NAD(P)-binding Rossmann-fold domains"/>
    <property type="match status" value="1"/>
</dbReference>
<sequence length="370" mass="38873">MSRAVRTIGVAAPGQPAILDVDEPDPGPGQAWVHTEWSGISAGTEVALVRGTDPHHLLHWDPELRSFDDVGPPAAYPVTGLGYMEVGRVTESRTPDLEEGRLVAMAYGHRTGTCADPSVKPVIPVPDDLDPLLGVYLAQMGPICVNGLLHAAADVAGPRAGVDAGVRDRHVLVTGAGVIGLLTAMLAVRHGAADVVVAEPSAERRAVAEALGLTTLPDPAADEPAHPAWRAVKERWRHGPGDAGADVVLQCRGHDAALATGLKALRPQGTVVDLGFYQAGAEAVRLGEEFHHNGLAVVCAQISRVPPGMAGAWPRTALAQVTLDLLRERGPDIRTHVVTDVLPFEEGPRLLADLAGRRLAAPPLQAVLRF</sequence>
<keyword evidence="4" id="KW-0862">Zinc</keyword>
<evidence type="ECO:0000256" key="4">
    <source>
        <dbReference type="ARBA" id="ARBA00022833"/>
    </source>
</evidence>
<dbReference type="InterPro" id="IPR011032">
    <property type="entry name" value="GroES-like_sf"/>
</dbReference>
<dbReference type="Proteomes" id="UP000198921">
    <property type="component" value="Unassembled WGS sequence"/>
</dbReference>
<dbReference type="Gene3D" id="3.40.50.720">
    <property type="entry name" value="NAD(P)-binding Rossmann-like Domain"/>
    <property type="match status" value="1"/>
</dbReference>
<dbReference type="CDD" id="cd08255">
    <property type="entry name" value="2-desacetyl-2-hydroxyethyl_bacteriochlorophyllide_like"/>
    <property type="match status" value="1"/>
</dbReference>
<accession>A0A1H3B9B1</accession>
<keyword evidence="5" id="KW-0560">Oxidoreductase</keyword>
<dbReference type="OrthoDB" id="9781588at2"/>
<dbReference type="PANTHER" id="PTHR43350:SF19">
    <property type="entry name" value="D-GULOSIDE 3-DEHYDROGENASE"/>
    <property type="match status" value="1"/>
</dbReference>
<protein>
    <submittedName>
        <fullName evidence="7">Threonine dehydrogenase</fullName>
    </submittedName>
</protein>
<feature type="domain" description="Alcohol dehydrogenase-like C-terminal" evidence="6">
    <location>
        <begin position="179"/>
        <end position="286"/>
    </location>
</feature>
<dbReference type="EMBL" id="FNOT01000001">
    <property type="protein sequence ID" value="SDX38221.1"/>
    <property type="molecule type" value="Genomic_DNA"/>
</dbReference>